<dbReference type="InterPro" id="IPR039782">
    <property type="entry name" value="VPS13B"/>
</dbReference>
<evidence type="ECO:0000313" key="2">
    <source>
        <dbReference type="EMBL" id="CAF3996886.1"/>
    </source>
</evidence>
<dbReference type="AlphaFoldDB" id="A0A8S2EET4"/>
<dbReference type="Proteomes" id="UP000677228">
    <property type="component" value="Unassembled WGS sequence"/>
</dbReference>
<dbReference type="EMBL" id="CAJOBA010035039">
    <property type="protein sequence ID" value="CAF3996886.1"/>
    <property type="molecule type" value="Genomic_DNA"/>
</dbReference>
<evidence type="ECO:0000313" key="3">
    <source>
        <dbReference type="Proteomes" id="UP000677228"/>
    </source>
</evidence>
<dbReference type="EMBL" id="CAJNOK010013512">
    <property type="protein sequence ID" value="CAF1185786.1"/>
    <property type="molecule type" value="Genomic_DNA"/>
</dbReference>
<organism evidence="1 3">
    <name type="scientific">Didymodactylos carnosus</name>
    <dbReference type="NCBI Taxonomy" id="1234261"/>
    <lineage>
        <taxon>Eukaryota</taxon>
        <taxon>Metazoa</taxon>
        <taxon>Spiralia</taxon>
        <taxon>Gnathifera</taxon>
        <taxon>Rotifera</taxon>
        <taxon>Eurotatoria</taxon>
        <taxon>Bdelloidea</taxon>
        <taxon>Philodinida</taxon>
        <taxon>Philodinidae</taxon>
        <taxon>Didymodactylos</taxon>
    </lineage>
</organism>
<evidence type="ECO:0000313" key="1">
    <source>
        <dbReference type="EMBL" id="CAF1185786.1"/>
    </source>
</evidence>
<name>A0A8S2EET4_9BILA</name>
<reference evidence="1" key="1">
    <citation type="submission" date="2021-02" db="EMBL/GenBank/DDBJ databases">
        <authorList>
            <person name="Nowell W R."/>
        </authorList>
    </citation>
    <scope>NUCLEOTIDE SEQUENCE</scope>
</reference>
<protein>
    <submittedName>
        <fullName evidence="1">Uncharacterized protein</fullName>
    </submittedName>
</protein>
<accession>A0A8S2EET4</accession>
<proteinExistence type="predicted"/>
<comment type="caution">
    <text evidence="1">The sequence shown here is derived from an EMBL/GenBank/DDBJ whole genome shotgun (WGS) entry which is preliminary data.</text>
</comment>
<sequence length="191" mass="22752">MVLASDTYPSRMHRERTIDSKCSRSFFYFYLHYFNSSLIKIDLNLKSFDLCIENHFIYALLDVFSHLLPLNLRLAEHEEQRIIIVEYTDDRLSHYLFICETLIIAVVDVTLSIHAQMKMCIGCNQLPMFIDKFYRKYLYVTRKQILLLLTRHYLLSLLSRTPWLLGSFDLLESVLFLTIFEASDGFKFYCQ</sequence>
<dbReference type="Proteomes" id="UP000682733">
    <property type="component" value="Unassembled WGS sequence"/>
</dbReference>
<dbReference type="PANTHER" id="PTHR12517">
    <property type="entry name" value="VACUOLAR PROTEIN SORTING-ASSOCIATED PROTEIN 13B"/>
    <property type="match status" value="1"/>
</dbReference>
<dbReference type="PANTHER" id="PTHR12517:SF0">
    <property type="entry name" value="INTERMEMBRANE LIPID TRANSFER PROTEIN VPS13B"/>
    <property type="match status" value="1"/>
</dbReference>
<gene>
    <name evidence="1" type="ORF">OVA965_LOCUS23286</name>
    <name evidence="2" type="ORF">TMI583_LOCUS24002</name>
</gene>